<dbReference type="RefSeq" id="WP_028528102.1">
    <property type="nucleotide sequence ID" value="NZ_CABLBR010000007.1"/>
</dbReference>
<keyword evidence="1" id="KW-0472">Membrane</keyword>
<feature type="transmembrane region" description="Helical" evidence="1">
    <location>
        <begin position="12"/>
        <end position="34"/>
    </location>
</feature>
<feature type="transmembrane region" description="Helical" evidence="1">
    <location>
        <begin position="157"/>
        <end position="178"/>
    </location>
</feature>
<evidence type="ECO:0000313" key="2">
    <source>
        <dbReference type="EMBL" id="UWP59847.1"/>
    </source>
</evidence>
<sequence length="228" mass="26553">MPNGIPYTNFSFLFWLFIAGSLLGMLLEGIFCFVRKQKWETHTVTIWGPFCIIYGIGAVVFYLGAVYYSNLHLGWQFVLFSADATVIEYLCGALLRYGLRMKAWDYSKNFLNLQGLICLKMTLVWGAAGVLFAGYIVPEFSGWYEFFRNPLCVAFTFAFAVFMAINFIMTFLCIVRWAKRHRGIVARTRFGQHIDHKYGDEKMEKRFCEWKFLVDEDLNRKAVIVSKY</sequence>
<dbReference type="Proteomes" id="UP001060164">
    <property type="component" value="Chromosome"/>
</dbReference>
<dbReference type="Pfam" id="PF06541">
    <property type="entry name" value="ABC_trans_CmpB"/>
    <property type="match status" value="1"/>
</dbReference>
<feature type="transmembrane region" description="Helical" evidence="1">
    <location>
        <begin position="46"/>
        <end position="68"/>
    </location>
</feature>
<organism evidence="2 3">
    <name type="scientific">Ruminococcus gauvreauii</name>
    <dbReference type="NCBI Taxonomy" id="438033"/>
    <lineage>
        <taxon>Bacteria</taxon>
        <taxon>Bacillati</taxon>
        <taxon>Bacillota</taxon>
        <taxon>Clostridia</taxon>
        <taxon>Eubacteriales</taxon>
        <taxon>Oscillospiraceae</taxon>
        <taxon>Ruminococcus</taxon>
    </lineage>
</organism>
<evidence type="ECO:0000313" key="3">
    <source>
        <dbReference type="Proteomes" id="UP001060164"/>
    </source>
</evidence>
<reference evidence="2" key="1">
    <citation type="journal article" date="2022" name="Cell">
        <title>Design, construction, and in vivo augmentation of a complex gut microbiome.</title>
        <authorList>
            <person name="Cheng A.G."/>
            <person name="Ho P.Y."/>
            <person name="Aranda-Diaz A."/>
            <person name="Jain S."/>
            <person name="Yu F.B."/>
            <person name="Meng X."/>
            <person name="Wang M."/>
            <person name="Iakiviak M."/>
            <person name="Nagashima K."/>
            <person name="Zhao A."/>
            <person name="Murugkar P."/>
            <person name="Patil A."/>
            <person name="Atabakhsh K."/>
            <person name="Weakley A."/>
            <person name="Yan J."/>
            <person name="Brumbaugh A.R."/>
            <person name="Higginbottom S."/>
            <person name="Dimas A."/>
            <person name="Shiver A.L."/>
            <person name="Deutschbauer A."/>
            <person name="Neff N."/>
            <person name="Sonnenburg J.L."/>
            <person name="Huang K.C."/>
            <person name="Fischbach M.A."/>
        </authorList>
    </citation>
    <scope>NUCLEOTIDE SEQUENCE</scope>
    <source>
        <strain evidence="2">DSM 19829</strain>
    </source>
</reference>
<keyword evidence="1" id="KW-1133">Transmembrane helix</keyword>
<dbReference type="EMBL" id="CP102290">
    <property type="protein sequence ID" value="UWP59847.1"/>
    <property type="molecule type" value="Genomic_DNA"/>
</dbReference>
<name>A0ABY5VHP4_9FIRM</name>
<accession>A0ABY5VHP4</accession>
<keyword evidence="1" id="KW-0812">Transmembrane</keyword>
<proteinExistence type="predicted"/>
<gene>
    <name evidence="2" type="ORF">NQ502_01940</name>
</gene>
<protein>
    <submittedName>
        <fullName evidence="2">ABC transporter permease</fullName>
    </submittedName>
</protein>
<feature type="transmembrane region" description="Helical" evidence="1">
    <location>
        <begin position="74"/>
        <end position="95"/>
    </location>
</feature>
<dbReference type="InterPro" id="IPR010540">
    <property type="entry name" value="CmpB_TMEM229"/>
</dbReference>
<keyword evidence="3" id="KW-1185">Reference proteome</keyword>
<evidence type="ECO:0000256" key="1">
    <source>
        <dbReference type="SAM" id="Phobius"/>
    </source>
</evidence>
<feature type="transmembrane region" description="Helical" evidence="1">
    <location>
        <begin position="116"/>
        <end position="137"/>
    </location>
</feature>